<evidence type="ECO:0000259" key="3">
    <source>
        <dbReference type="Pfam" id="PF00496"/>
    </source>
</evidence>
<comment type="caution">
    <text evidence="4">The sequence shown here is derived from an EMBL/GenBank/DDBJ whole genome shotgun (WGS) entry which is preliminary data.</text>
</comment>
<dbReference type="PANTHER" id="PTHR30290:SF62">
    <property type="entry name" value="OLIGOPEPTIDE ABC TRANSPORTER, PERIPLASMIC OLIGOPEPTIDE-BINDING PROTEIN"/>
    <property type="match status" value="1"/>
</dbReference>
<dbReference type="Gene3D" id="3.10.105.10">
    <property type="entry name" value="Dipeptide-binding Protein, Domain 3"/>
    <property type="match status" value="1"/>
</dbReference>
<evidence type="ECO:0000313" key="4">
    <source>
        <dbReference type="EMBL" id="MDQ0321485.1"/>
    </source>
</evidence>
<name>A0ABU0BVJ7_9HYPH</name>
<evidence type="ECO:0000256" key="1">
    <source>
        <dbReference type="ARBA" id="ARBA00004418"/>
    </source>
</evidence>
<organism evidence="4 5">
    <name type="scientific">Pararhizobium capsulatum DSM 1112</name>
    <dbReference type="NCBI Taxonomy" id="1121113"/>
    <lineage>
        <taxon>Bacteria</taxon>
        <taxon>Pseudomonadati</taxon>
        <taxon>Pseudomonadota</taxon>
        <taxon>Alphaproteobacteria</taxon>
        <taxon>Hyphomicrobiales</taxon>
        <taxon>Rhizobiaceae</taxon>
        <taxon>Rhizobium/Agrobacterium group</taxon>
        <taxon>Pararhizobium</taxon>
    </lineage>
</organism>
<evidence type="ECO:0000313" key="5">
    <source>
        <dbReference type="Proteomes" id="UP001230207"/>
    </source>
</evidence>
<sequence>MITRRTTLGLLASAIMPGTLRAGVNEPEFLRPYLRAQRMPALNERVPVNPRMINLSAMGRKPGRYGGTVRMIIGSQKDIRLMTIYGYSRLVGYDQNLNLQPDILESFDVQEGRIFTFKIREGHKWSNGAKFDSNDFRYCWEDVILNKDLRKGGLPTYFLADGKPPVFEVLDPLTVRYTWETPNPDFLPNLAAASPATLFLPFHYMWQFHRKYQDDFRLSALMKEQRVKKWADLHIKMSRTYRPENPGLPTLDPWRNMTAPPADQFVFERNPYFHRVDENGLQLPYIDRFVLNVSSSNIIAAKTGAGEADLQANGVDFVDYSFLKEAEKRYPVKVKLWKRTQGARVTLLPNLNFGDQIWRKFIIDARFRRALSLAINRHEINMVAFYGLGREVADSPLPESPLFKEEYASAWANFDPDKANALLDEIGLDKRGDDGMRLLPDGRTAQIVVETAGESTLETDILELVTDHWRAIGIPLFIKTSQREVLFNRALGGEIMMATWTGMENGIPTPEMNPGQLAPTMDDQLQWPAWGLNFLSGDTMASKPDIEEVRQLSALLEEWRHAADVGEKTRIWHEMLSIYTQQVFSIGVVNGTQQPLLHSARLQNVPEEGLYGFEPTSYLGVYMPDTFWYSDEVS</sequence>
<dbReference type="InterPro" id="IPR039424">
    <property type="entry name" value="SBP_5"/>
</dbReference>
<comment type="subcellular location">
    <subcellularLocation>
        <location evidence="1">Periplasm</location>
    </subcellularLocation>
</comment>
<dbReference type="EMBL" id="JAUSVF010000001">
    <property type="protein sequence ID" value="MDQ0321485.1"/>
    <property type="molecule type" value="Genomic_DNA"/>
</dbReference>
<gene>
    <name evidence="4" type="ORF">QO002_003623</name>
</gene>
<dbReference type="PANTHER" id="PTHR30290">
    <property type="entry name" value="PERIPLASMIC BINDING COMPONENT OF ABC TRANSPORTER"/>
    <property type="match status" value="1"/>
</dbReference>
<comment type="similarity">
    <text evidence="2">Belongs to the bacterial solute-binding protein 5 family.</text>
</comment>
<dbReference type="RefSeq" id="WP_307232137.1">
    <property type="nucleotide sequence ID" value="NZ_JAUSVF010000001.1"/>
</dbReference>
<protein>
    <submittedName>
        <fullName evidence="4">Peptide/nickel transport system substrate-binding protein</fullName>
    </submittedName>
</protein>
<reference evidence="4 5" key="1">
    <citation type="submission" date="2023-07" db="EMBL/GenBank/DDBJ databases">
        <title>Genomic Encyclopedia of Type Strains, Phase IV (KMG-IV): sequencing the most valuable type-strain genomes for metagenomic binning, comparative biology and taxonomic classification.</title>
        <authorList>
            <person name="Goeker M."/>
        </authorList>
    </citation>
    <scope>NUCLEOTIDE SEQUENCE [LARGE SCALE GENOMIC DNA]</scope>
    <source>
        <strain evidence="4 5">DSM 1112</strain>
    </source>
</reference>
<feature type="domain" description="Solute-binding protein family 5" evidence="3">
    <location>
        <begin position="99"/>
        <end position="505"/>
    </location>
</feature>
<accession>A0ABU0BVJ7</accession>
<proteinExistence type="inferred from homology"/>
<dbReference type="Gene3D" id="3.40.190.10">
    <property type="entry name" value="Periplasmic binding protein-like II"/>
    <property type="match status" value="1"/>
</dbReference>
<dbReference type="InterPro" id="IPR000914">
    <property type="entry name" value="SBP_5_dom"/>
</dbReference>
<evidence type="ECO:0000256" key="2">
    <source>
        <dbReference type="ARBA" id="ARBA00005695"/>
    </source>
</evidence>
<dbReference type="SUPFAM" id="SSF53850">
    <property type="entry name" value="Periplasmic binding protein-like II"/>
    <property type="match status" value="1"/>
</dbReference>
<keyword evidence="5" id="KW-1185">Reference proteome</keyword>
<dbReference type="CDD" id="cd08500">
    <property type="entry name" value="PBP2_NikA_DppA_OppA_like_4"/>
    <property type="match status" value="1"/>
</dbReference>
<dbReference type="Pfam" id="PF00496">
    <property type="entry name" value="SBP_bac_5"/>
    <property type="match status" value="1"/>
</dbReference>
<dbReference type="Proteomes" id="UP001230207">
    <property type="component" value="Unassembled WGS sequence"/>
</dbReference>